<keyword evidence="3 5" id="KW-0170">Cobalt</keyword>
<dbReference type="GO" id="GO:0031471">
    <property type="term" value="C:ethanolamine degradation polyhedral organelle"/>
    <property type="evidence" value="ECO:0007669"/>
    <property type="project" value="UniProtKB-UniRule"/>
</dbReference>
<feature type="region of interest" description="Disordered" evidence="6">
    <location>
        <begin position="1"/>
        <end position="21"/>
    </location>
</feature>
<dbReference type="EC" id="4.3.1.7" evidence="5"/>
<proteinExistence type="inferred from homology"/>
<name>A0A809RGL5_9PROT</name>
<dbReference type="GO" id="GO:0006520">
    <property type="term" value="P:amino acid metabolic process"/>
    <property type="evidence" value="ECO:0007669"/>
    <property type="project" value="InterPro"/>
</dbReference>
<dbReference type="PANTHER" id="PTHR39330:SF1">
    <property type="entry name" value="ETHANOLAMINE AMMONIA-LYASE SMALL SUBUNIT"/>
    <property type="match status" value="1"/>
</dbReference>
<sequence length="295" mass="31687">MVEKNEYYRPSGTDAASGSDASSVASHAQTVAGSELSSVVADPWQQLRQFTQARIALGRVGTSLPTEEVLNFGYAHAMARDAVHLPLDVDMLERECATAGWTVVHVQSRAADRTSYLLRPDLGRRVDAAGLEKLQSIKSQHPQPDLVFVVGDGLSALAIHKHAIPLMAEVRRSAPVEWQLGTVVMASQARVAIGDEIGEALGARVVAVLIGERPGLSSPDSLGIYLTYDPKVGRNDAERNCISNVRLEGLSYAVAAKKLVWLAQQAMRLQLSGVDLKDESDMVQIADATPLSLPS</sequence>
<evidence type="ECO:0000313" key="8">
    <source>
        <dbReference type="Proteomes" id="UP000463939"/>
    </source>
</evidence>
<dbReference type="AlphaFoldDB" id="A0A809RGL5"/>
<dbReference type="GO" id="GO:0031419">
    <property type="term" value="F:cobalamin binding"/>
    <property type="evidence" value="ECO:0007669"/>
    <property type="project" value="UniProtKB-UniRule"/>
</dbReference>
<dbReference type="Gene3D" id="1.10.30.40">
    <property type="entry name" value="Ethanolamine ammonia-lyase light chain (EutC), N-terminal domain"/>
    <property type="match status" value="1"/>
</dbReference>
<dbReference type="GO" id="GO:0009350">
    <property type="term" value="C:ethanolamine ammonia-lyase complex"/>
    <property type="evidence" value="ECO:0007669"/>
    <property type="project" value="UniProtKB-UniRule"/>
</dbReference>
<keyword evidence="1 5" id="KW-0846">Cobalamin</keyword>
<evidence type="ECO:0000256" key="3">
    <source>
        <dbReference type="ARBA" id="ARBA00023285"/>
    </source>
</evidence>
<organism evidence="7 8">
    <name type="scientific">Sulfuriferula nivalis</name>
    <dbReference type="NCBI Taxonomy" id="2675298"/>
    <lineage>
        <taxon>Bacteria</taxon>
        <taxon>Pseudomonadati</taxon>
        <taxon>Pseudomonadota</taxon>
        <taxon>Betaproteobacteria</taxon>
        <taxon>Nitrosomonadales</taxon>
        <taxon>Sulfuricellaceae</taxon>
        <taxon>Sulfuriferula</taxon>
    </lineage>
</organism>
<evidence type="ECO:0000256" key="1">
    <source>
        <dbReference type="ARBA" id="ARBA00022628"/>
    </source>
</evidence>
<accession>A0A809RGL5</accession>
<dbReference type="InterPro" id="IPR042251">
    <property type="entry name" value="EutC_C"/>
</dbReference>
<reference evidence="8" key="1">
    <citation type="submission" date="2019-11" db="EMBL/GenBank/DDBJ databases">
        <title>Isolation and characterization of a novel species in the genus Sulfuriferula.</title>
        <authorList>
            <person name="Mochizuki J."/>
            <person name="Kojima H."/>
            <person name="Fukui M."/>
        </authorList>
    </citation>
    <scope>NUCLEOTIDE SEQUENCE [LARGE SCALE GENOMIC DNA]</scope>
    <source>
        <strain evidence="8">SGTM</strain>
    </source>
</reference>
<feature type="binding site" evidence="5">
    <location>
        <position position="191"/>
    </location>
    <ligand>
        <name>adenosylcob(III)alamin</name>
        <dbReference type="ChEBI" id="CHEBI:18408"/>
    </ligand>
</feature>
<dbReference type="InterPro" id="IPR009246">
    <property type="entry name" value="EutC"/>
</dbReference>
<dbReference type="HAMAP" id="MF_00601">
    <property type="entry name" value="EutC"/>
    <property type="match status" value="1"/>
</dbReference>
<dbReference type="EMBL" id="AP021881">
    <property type="protein sequence ID" value="BBP00715.1"/>
    <property type="molecule type" value="Genomic_DNA"/>
</dbReference>
<dbReference type="Gene3D" id="3.40.50.11240">
    <property type="entry name" value="Ethanolamine ammonia-lyase light chain (EutC)"/>
    <property type="match status" value="1"/>
</dbReference>
<dbReference type="UniPathway" id="UPA00560"/>
<comment type="catalytic activity">
    <reaction evidence="5">
        <text>ethanolamine = acetaldehyde + NH4(+)</text>
        <dbReference type="Rhea" id="RHEA:15313"/>
        <dbReference type="ChEBI" id="CHEBI:15343"/>
        <dbReference type="ChEBI" id="CHEBI:28938"/>
        <dbReference type="ChEBI" id="CHEBI:57603"/>
        <dbReference type="EC" id="4.3.1.7"/>
    </reaction>
</comment>
<comment type="pathway">
    <text evidence="5">Amine and polyamine degradation; ethanolamine degradation.</text>
</comment>
<dbReference type="InterPro" id="IPR042255">
    <property type="entry name" value="EutC_N"/>
</dbReference>
<comment type="function">
    <text evidence="5">Catalyzes the deamination of various vicinal amino-alcohols to oxo compounds. Allows this organism to utilize ethanolamine as the sole source of nitrogen and carbon in the presence of external vitamin B12.</text>
</comment>
<protein>
    <recommendedName>
        <fullName evidence="5">Ethanolamine ammonia-lyase small subunit</fullName>
        <shortName evidence="5">EAL small subunit</shortName>
        <ecNumber evidence="5">4.3.1.7</ecNumber>
    </recommendedName>
</protein>
<dbReference type="NCBIfam" id="NF003971">
    <property type="entry name" value="PRK05465.1"/>
    <property type="match status" value="1"/>
</dbReference>
<evidence type="ECO:0000256" key="6">
    <source>
        <dbReference type="SAM" id="MobiDB-lite"/>
    </source>
</evidence>
<comment type="cofactor">
    <cofactor evidence="5">
        <name>adenosylcob(III)alamin</name>
        <dbReference type="ChEBI" id="CHEBI:18408"/>
    </cofactor>
    <text evidence="5">Binds between the large and small subunits.</text>
</comment>
<keyword evidence="8" id="KW-1185">Reference proteome</keyword>
<dbReference type="Proteomes" id="UP000463939">
    <property type="component" value="Chromosome"/>
</dbReference>
<feature type="binding site" evidence="5">
    <location>
        <position position="241"/>
    </location>
    <ligand>
        <name>adenosylcob(III)alamin</name>
        <dbReference type="ChEBI" id="CHEBI:18408"/>
    </ligand>
</feature>
<dbReference type="RefSeq" id="WP_162084596.1">
    <property type="nucleotide sequence ID" value="NZ_AP021881.1"/>
</dbReference>
<dbReference type="GO" id="GO:0046336">
    <property type="term" value="P:ethanolamine catabolic process"/>
    <property type="evidence" value="ECO:0007669"/>
    <property type="project" value="UniProtKB-UniRule"/>
</dbReference>
<comment type="similarity">
    <text evidence="5">Belongs to the EutC family.</text>
</comment>
<dbReference type="Pfam" id="PF05985">
    <property type="entry name" value="EutC"/>
    <property type="match status" value="1"/>
</dbReference>
<dbReference type="GO" id="GO:0008851">
    <property type="term" value="F:ethanolamine ammonia-lyase activity"/>
    <property type="evidence" value="ECO:0007669"/>
    <property type="project" value="UniProtKB-UniRule"/>
</dbReference>
<comment type="subcellular location">
    <subcellularLocation>
        <location evidence="5">Bacterial microcompartment</location>
    </subcellularLocation>
</comment>
<evidence type="ECO:0000256" key="4">
    <source>
        <dbReference type="ARBA" id="ARBA00024446"/>
    </source>
</evidence>
<evidence type="ECO:0000256" key="2">
    <source>
        <dbReference type="ARBA" id="ARBA00023239"/>
    </source>
</evidence>
<comment type="subunit">
    <text evidence="5">The basic unit is a heterodimer which dimerizes to form tetramers. The heterotetramers trimerize; 6 large subunits form a core ring with 6 small subunits projecting outwards.</text>
</comment>
<feature type="binding site" evidence="5">
    <location>
        <position position="212"/>
    </location>
    <ligand>
        <name>adenosylcob(III)alamin</name>
        <dbReference type="ChEBI" id="CHEBI:18408"/>
    </ligand>
</feature>
<gene>
    <name evidence="5 7" type="primary">eutC</name>
    <name evidence="7" type="ORF">SFSGTM_14230</name>
</gene>
<keyword evidence="4 5" id="KW-1283">Bacterial microcompartment</keyword>
<dbReference type="PANTHER" id="PTHR39330">
    <property type="entry name" value="ETHANOLAMINE AMMONIA-LYASE LIGHT CHAIN"/>
    <property type="match status" value="1"/>
</dbReference>
<keyword evidence="2 5" id="KW-0456">Lyase</keyword>
<evidence type="ECO:0000313" key="7">
    <source>
        <dbReference type="EMBL" id="BBP00715.1"/>
    </source>
</evidence>
<dbReference type="PIRSF" id="PIRSF018982">
    <property type="entry name" value="EutC"/>
    <property type="match status" value="1"/>
</dbReference>
<evidence type="ECO:0000256" key="5">
    <source>
        <dbReference type="HAMAP-Rule" id="MF_00601"/>
    </source>
</evidence>
<dbReference type="KEGG" id="sniv:SFSGTM_14230"/>